<dbReference type="Gene3D" id="3.40.50.80">
    <property type="entry name" value="Nucleotide-binding domain of ferredoxin-NADP reductase (FNR) module"/>
    <property type="match status" value="1"/>
</dbReference>
<dbReference type="PANTHER" id="PTHR30157:SF0">
    <property type="entry name" value="NADPH-DEPENDENT FERRIC-CHELATE REDUCTASE"/>
    <property type="match status" value="1"/>
</dbReference>
<dbReference type="CDD" id="cd06193">
    <property type="entry name" value="siderophore_interacting"/>
    <property type="match status" value="1"/>
</dbReference>
<dbReference type="InterPro" id="IPR017927">
    <property type="entry name" value="FAD-bd_FR_type"/>
</dbReference>
<dbReference type="PROSITE" id="PS51384">
    <property type="entry name" value="FAD_FR"/>
    <property type="match status" value="1"/>
</dbReference>
<dbReference type="Pfam" id="PF04954">
    <property type="entry name" value="SIP"/>
    <property type="match status" value="1"/>
</dbReference>
<dbReference type="SUPFAM" id="SSF63380">
    <property type="entry name" value="Riboflavin synthase domain-like"/>
    <property type="match status" value="1"/>
</dbReference>
<keyword evidence="3" id="KW-1185">Reference proteome</keyword>
<name>A0ABS2TRT6_9ACTN</name>
<dbReference type="RefSeq" id="WP_205357933.1">
    <property type="nucleotide sequence ID" value="NZ_JADKYB010000008.1"/>
</dbReference>
<evidence type="ECO:0000259" key="1">
    <source>
        <dbReference type="PROSITE" id="PS51384"/>
    </source>
</evidence>
<dbReference type="Proteomes" id="UP000749040">
    <property type="component" value="Unassembled WGS sequence"/>
</dbReference>
<dbReference type="InterPro" id="IPR013113">
    <property type="entry name" value="SIP_FAD-bd"/>
</dbReference>
<dbReference type="Pfam" id="PF08021">
    <property type="entry name" value="FAD_binding_9"/>
    <property type="match status" value="1"/>
</dbReference>
<reference evidence="2 3" key="1">
    <citation type="submission" date="2021-01" db="EMBL/GenBank/DDBJ databases">
        <title>Streptomyces acididurans sp. nov., isolated from a peat swamp forest soil.</title>
        <authorList>
            <person name="Chantavorakit T."/>
            <person name="Duangmal K."/>
        </authorList>
    </citation>
    <scope>NUCLEOTIDE SEQUENCE [LARGE SCALE GENOMIC DNA]</scope>
    <source>
        <strain evidence="2 3">KK5PA1</strain>
    </source>
</reference>
<organism evidence="2 3">
    <name type="scientific">Actinacidiphila acididurans</name>
    <dbReference type="NCBI Taxonomy" id="2784346"/>
    <lineage>
        <taxon>Bacteria</taxon>
        <taxon>Bacillati</taxon>
        <taxon>Actinomycetota</taxon>
        <taxon>Actinomycetes</taxon>
        <taxon>Kitasatosporales</taxon>
        <taxon>Streptomycetaceae</taxon>
        <taxon>Actinacidiphila</taxon>
    </lineage>
</organism>
<evidence type="ECO:0000313" key="3">
    <source>
        <dbReference type="Proteomes" id="UP000749040"/>
    </source>
</evidence>
<dbReference type="InterPro" id="IPR007037">
    <property type="entry name" value="SIP_rossman_dom"/>
</dbReference>
<comment type="caution">
    <text evidence="2">The sequence shown here is derived from an EMBL/GenBank/DDBJ whole genome shotgun (WGS) entry which is preliminary data.</text>
</comment>
<dbReference type="PANTHER" id="PTHR30157">
    <property type="entry name" value="FERRIC REDUCTASE, NADPH-DEPENDENT"/>
    <property type="match status" value="1"/>
</dbReference>
<dbReference type="InterPro" id="IPR039261">
    <property type="entry name" value="FNR_nucleotide-bd"/>
</dbReference>
<sequence length="284" mass="30810">MTDTAPEPPYAFFHPTVVRVRHLSPSLVRIVLGDPSLTRVVSGGHDQRLKLFLPRPGQDNTPVLPEPLDTDWYSRWRAMDPAVRAVMRTYTLRGLRADPPELDLDIALHGDLGPASAWAHRARPGDKVSVLAPVRTDNGGVDFRPPPGTDLVVLTGDETALPAVAGILAALPADLPVRAFLEVAHPDDRLPLPTEADAELHWLIRPPHGTDRTGRPLSALAAADLTAGAPYAWLAGEAAAVRAQRRHLLGDRGFRRPAVTFTGYWRQGTTEDQLLAEAARAARA</sequence>
<dbReference type="InterPro" id="IPR017938">
    <property type="entry name" value="Riboflavin_synthase-like_b-brl"/>
</dbReference>
<protein>
    <submittedName>
        <fullName evidence="2">Siderophore-interacting protein</fullName>
    </submittedName>
</protein>
<evidence type="ECO:0000313" key="2">
    <source>
        <dbReference type="EMBL" id="MBM9506053.1"/>
    </source>
</evidence>
<feature type="domain" description="FAD-binding FR-type" evidence="1">
    <location>
        <begin position="10"/>
        <end position="146"/>
    </location>
</feature>
<gene>
    <name evidence="2" type="ORF">ITX44_16140</name>
</gene>
<dbReference type="EMBL" id="JADKYB010000008">
    <property type="protein sequence ID" value="MBM9506053.1"/>
    <property type="molecule type" value="Genomic_DNA"/>
</dbReference>
<accession>A0ABS2TRT6</accession>
<dbReference type="InterPro" id="IPR039374">
    <property type="entry name" value="SIP_fam"/>
</dbReference>
<proteinExistence type="predicted"/>
<dbReference type="Gene3D" id="2.40.30.10">
    <property type="entry name" value="Translation factors"/>
    <property type="match status" value="1"/>
</dbReference>